<protein>
    <recommendedName>
        <fullName evidence="2">DUF7778 domain-containing protein</fullName>
    </recommendedName>
</protein>
<gene>
    <name evidence="3" type="ORF">CYNAS_LOCUS1398</name>
</gene>
<dbReference type="AlphaFoldDB" id="A0AA36DLP6"/>
<feature type="region of interest" description="Disordered" evidence="1">
    <location>
        <begin position="242"/>
        <end position="283"/>
    </location>
</feature>
<accession>A0AA36DLP6</accession>
<keyword evidence="4" id="KW-1185">Reference proteome</keyword>
<evidence type="ECO:0000259" key="2">
    <source>
        <dbReference type="Pfam" id="PF24998"/>
    </source>
</evidence>
<feature type="domain" description="DUF7778" evidence="2">
    <location>
        <begin position="80"/>
        <end position="180"/>
    </location>
</feature>
<dbReference type="Pfam" id="PF24998">
    <property type="entry name" value="DUF7778"/>
    <property type="match status" value="1"/>
</dbReference>
<dbReference type="PANTHER" id="PTHR36947:SF6">
    <property type="entry name" value="TLDC DOMAIN-CONTAINING PROTEIN"/>
    <property type="match status" value="1"/>
</dbReference>
<dbReference type="InterPro" id="IPR056680">
    <property type="entry name" value="DUF7778"/>
</dbReference>
<reference evidence="3" key="1">
    <citation type="submission" date="2023-07" db="EMBL/GenBank/DDBJ databases">
        <authorList>
            <consortium name="CYATHOMIX"/>
        </authorList>
    </citation>
    <scope>NUCLEOTIDE SEQUENCE</scope>
    <source>
        <strain evidence="3">N/A</strain>
    </source>
</reference>
<proteinExistence type="predicted"/>
<organism evidence="3 4">
    <name type="scientific">Cylicocyclus nassatus</name>
    <name type="common">Nematode worm</name>
    <dbReference type="NCBI Taxonomy" id="53992"/>
    <lineage>
        <taxon>Eukaryota</taxon>
        <taxon>Metazoa</taxon>
        <taxon>Ecdysozoa</taxon>
        <taxon>Nematoda</taxon>
        <taxon>Chromadorea</taxon>
        <taxon>Rhabditida</taxon>
        <taxon>Rhabditina</taxon>
        <taxon>Rhabditomorpha</taxon>
        <taxon>Strongyloidea</taxon>
        <taxon>Strongylidae</taxon>
        <taxon>Cylicocyclus</taxon>
    </lineage>
</organism>
<feature type="compositionally biased region" description="Acidic residues" evidence="1">
    <location>
        <begin position="8"/>
        <end position="25"/>
    </location>
</feature>
<feature type="region of interest" description="Disordered" evidence="1">
    <location>
        <begin position="539"/>
        <end position="618"/>
    </location>
</feature>
<evidence type="ECO:0000313" key="4">
    <source>
        <dbReference type="Proteomes" id="UP001176961"/>
    </source>
</evidence>
<comment type="caution">
    <text evidence="3">The sequence shown here is derived from an EMBL/GenBank/DDBJ whole genome shotgun (WGS) entry which is preliminary data.</text>
</comment>
<dbReference type="EMBL" id="CATQJL010000001">
    <property type="protein sequence ID" value="CAJ0589415.1"/>
    <property type="molecule type" value="Genomic_DNA"/>
</dbReference>
<feature type="region of interest" description="Disordered" evidence="1">
    <location>
        <begin position="1"/>
        <end position="40"/>
    </location>
</feature>
<dbReference type="PANTHER" id="PTHR36947">
    <property type="entry name" value="PROTEIN CBG04364"/>
    <property type="match status" value="1"/>
</dbReference>
<name>A0AA36DLP6_CYLNA</name>
<evidence type="ECO:0000313" key="3">
    <source>
        <dbReference type="EMBL" id="CAJ0589415.1"/>
    </source>
</evidence>
<evidence type="ECO:0000256" key="1">
    <source>
        <dbReference type="SAM" id="MobiDB-lite"/>
    </source>
</evidence>
<dbReference type="Proteomes" id="UP001176961">
    <property type="component" value="Unassembled WGS sequence"/>
</dbReference>
<feature type="region of interest" description="Disordered" evidence="1">
    <location>
        <begin position="411"/>
        <end position="440"/>
    </location>
</feature>
<sequence length="636" mass="71283">MMRSYMLEEPDEAEIGFPEDSDETGDQTTSVETGEKSYRSKFSESYKYDVEERLKATLERMRSTSFDDTTCLPPSIPDLVLNEVLQCCFKKKRTFFRRTGKISKLQVCLTNKDTLIIYKTSDTGLILALSSVRKTSVTTQTVSLSSGKVMLVCRYRLVFDFGTLNLFLVNEAIRRWRVALDEINDKYARFRYNIPDEVTEPCTVSEKKSCEKSCMTSECQETQRTNTRNDSVMCTGTPTKLTVSGLDSEPSRRSLKWSHYSDTTSSEDDEAAGENIQSVRRGKRSVASLRARIQRKFCAGRHPSFRTTRQKRVTEMSKACQVSERELMQLMLIPAMRRHLSNEKCVGPLVTISETSITSVPPLPSKPPPELTFSEQHLGARISARDATPSPYRQVSIKTALTSSSYQKLCTDVPESPCPTPSASSENQEEVRTAVSRRSGVSKVDVKPEELEVAVEVKSQVLQQLPSTTEPVLTPVLEQPPTPVEPLDKPEQKEIAPLPQEAVLSCKISDKPTKINVTSMVVEEPPKSAALPIMVAPPRTLKGIPAINKTKPSSPIPIRPPRRGPVRFTISPYHSEEEDQEVKKKESDQPPNKAEDLPPDDTQHSDHKEATEVKSKEAPIVIGKLDLEWLQRSQKA</sequence>
<feature type="compositionally biased region" description="Basic and acidic residues" evidence="1">
    <location>
        <begin position="581"/>
        <end position="617"/>
    </location>
</feature>